<evidence type="ECO:0000256" key="1">
    <source>
        <dbReference type="SAM" id="Phobius"/>
    </source>
</evidence>
<dbReference type="AlphaFoldDB" id="A0A834ASI9"/>
<organism evidence="2 3">
    <name type="scientific">Phyllostomus discolor</name>
    <name type="common">pale spear-nosed bat</name>
    <dbReference type="NCBI Taxonomy" id="89673"/>
    <lineage>
        <taxon>Eukaryota</taxon>
        <taxon>Metazoa</taxon>
        <taxon>Chordata</taxon>
        <taxon>Craniata</taxon>
        <taxon>Vertebrata</taxon>
        <taxon>Euteleostomi</taxon>
        <taxon>Mammalia</taxon>
        <taxon>Eutheria</taxon>
        <taxon>Laurasiatheria</taxon>
        <taxon>Chiroptera</taxon>
        <taxon>Yangochiroptera</taxon>
        <taxon>Phyllostomidae</taxon>
        <taxon>Phyllostominae</taxon>
        <taxon>Phyllostomus</taxon>
    </lineage>
</organism>
<comment type="caution">
    <text evidence="2">The sequence shown here is derived from an EMBL/GenBank/DDBJ whole genome shotgun (WGS) entry which is preliminary data.</text>
</comment>
<keyword evidence="1" id="KW-0812">Transmembrane</keyword>
<gene>
    <name evidence="2" type="ORF">HJG60_010674</name>
</gene>
<reference evidence="2 3" key="1">
    <citation type="journal article" date="2020" name="Nature">
        <title>Six reference-quality genomes reveal evolution of bat adaptations.</title>
        <authorList>
            <person name="Jebb D."/>
            <person name="Huang Z."/>
            <person name="Pippel M."/>
            <person name="Hughes G.M."/>
            <person name="Lavrichenko K."/>
            <person name="Devanna P."/>
            <person name="Winkler S."/>
            <person name="Jermiin L.S."/>
            <person name="Skirmuntt E.C."/>
            <person name="Katzourakis A."/>
            <person name="Burkitt-Gray L."/>
            <person name="Ray D.A."/>
            <person name="Sullivan K.A.M."/>
            <person name="Roscito J.G."/>
            <person name="Kirilenko B.M."/>
            <person name="Davalos L.M."/>
            <person name="Corthals A.P."/>
            <person name="Power M.L."/>
            <person name="Jones G."/>
            <person name="Ransome R.D."/>
            <person name="Dechmann D.K.N."/>
            <person name="Locatelli A.G."/>
            <person name="Puechmaille S.J."/>
            <person name="Fedrigo O."/>
            <person name="Jarvis E.D."/>
            <person name="Hiller M."/>
            <person name="Vernes S.C."/>
            <person name="Myers E.W."/>
            <person name="Teeling E.C."/>
        </authorList>
    </citation>
    <scope>NUCLEOTIDE SEQUENCE [LARGE SCALE GENOMIC DNA]</scope>
    <source>
        <strain evidence="2">Bat1K_MPI-CBG_1</strain>
    </source>
</reference>
<keyword evidence="1" id="KW-1133">Transmembrane helix</keyword>
<name>A0A834ASI9_9CHIR</name>
<feature type="transmembrane region" description="Helical" evidence="1">
    <location>
        <begin position="21"/>
        <end position="41"/>
    </location>
</feature>
<dbReference type="Proteomes" id="UP000664940">
    <property type="component" value="Unassembled WGS sequence"/>
</dbReference>
<keyword evidence="1" id="KW-0472">Membrane</keyword>
<evidence type="ECO:0000313" key="3">
    <source>
        <dbReference type="Proteomes" id="UP000664940"/>
    </source>
</evidence>
<feature type="transmembrane region" description="Helical" evidence="1">
    <location>
        <begin position="118"/>
        <end position="138"/>
    </location>
</feature>
<proteinExistence type="predicted"/>
<dbReference type="EMBL" id="JABVXQ010000004">
    <property type="protein sequence ID" value="KAF6114740.1"/>
    <property type="molecule type" value="Genomic_DNA"/>
</dbReference>
<sequence length="143" mass="16173">MRLYPRMIFTLPNKDTMGCSGLHFGNLLNIQAGLFFSFYLIDQVQKDVVLMRKSLPSCTVLNSVGSLCSQVRKSCNFNAESPSECLQPGRYNEQAPVLDRFPDPQRENAVMSKQKSLAFFQSLVLLGLTLLYYVLFCISKSPF</sequence>
<protein>
    <submittedName>
        <fullName evidence="2">Uncharacterized protein</fullName>
    </submittedName>
</protein>
<evidence type="ECO:0000313" key="2">
    <source>
        <dbReference type="EMBL" id="KAF6114740.1"/>
    </source>
</evidence>
<accession>A0A834ASI9</accession>